<dbReference type="AlphaFoldDB" id="W6K2K3"/>
<dbReference type="GO" id="GO:0016787">
    <property type="term" value="F:hydrolase activity"/>
    <property type="evidence" value="ECO:0007669"/>
    <property type="project" value="UniProtKB-KW"/>
</dbReference>
<sequence>MAHTLLVLRHAKSDWAVPVSDRERPLAKRGVRQAPHTGRWIADNDLVPDVVIVSPATRAIRTWELVCGAWTAPPTEVRIDEAAYTFGAGGLLGLVRATPESVARLALVGHNPAVEDLVAVLTDESVRMPTSALAVVDLDRWQGAGMRDGRLRYAGRPADESGF</sequence>
<protein>
    <recommendedName>
        <fullName evidence="4">Histidine phosphatase family protein</fullName>
    </recommendedName>
</protein>
<evidence type="ECO:0000313" key="3">
    <source>
        <dbReference type="Proteomes" id="UP000035763"/>
    </source>
</evidence>
<dbReference type="InterPro" id="IPR013078">
    <property type="entry name" value="His_Pase_superF_clade-1"/>
</dbReference>
<comment type="caution">
    <text evidence="2">The sequence shown here is derived from an EMBL/GenBank/DDBJ whole genome shotgun (WGS) entry which is preliminary data.</text>
</comment>
<dbReference type="SMART" id="SM00855">
    <property type="entry name" value="PGAM"/>
    <property type="match status" value="1"/>
</dbReference>
<reference evidence="2 3" key="1">
    <citation type="journal article" date="2013" name="ISME J.">
        <title>A metabolic model for members of the genus Tetrasphaera involved in enhanced biological phosphorus removal.</title>
        <authorList>
            <person name="Kristiansen R."/>
            <person name="Nguyen H.T.T."/>
            <person name="Saunders A.M."/>
            <person name="Nielsen J.L."/>
            <person name="Wimmer R."/>
            <person name="Le V.Q."/>
            <person name="McIlroy S.J."/>
            <person name="Petrovski S."/>
            <person name="Seviour R.J."/>
            <person name="Calteau A."/>
            <person name="Nielsen K.L."/>
            <person name="Nielsen P.H."/>
        </authorList>
    </citation>
    <scope>NUCLEOTIDE SEQUENCE [LARGE SCALE GENOMIC DNA]</scope>
    <source>
        <strain evidence="2 3">Ben110</strain>
    </source>
</reference>
<dbReference type="PANTHER" id="PTHR20935">
    <property type="entry name" value="PHOSPHOGLYCERATE MUTASE-RELATED"/>
    <property type="match status" value="1"/>
</dbReference>
<dbReference type="Pfam" id="PF00300">
    <property type="entry name" value="His_Phos_1"/>
    <property type="match status" value="1"/>
</dbReference>
<evidence type="ECO:0008006" key="4">
    <source>
        <dbReference type="Google" id="ProtNLM"/>
    </source>
</evidence>
<evidence type="ECO:0000313" key="2">
    <source>
        <dbReference type="EMBL" id="CCH75310.1"/>
    </source>
</evidence>
<dbReference type="PANTHER" id="PTHR20935:SF1">
    <property type="entry name" value="SLL1549 PROTEIN"/>
    <property type="match status" value="1"/>
</dbReference>
<keyword evidence="1" id="KW-0378">Hydrolase</keyword>
<dbReference type="InterPro" id="IPR051021">
    <property type="entry name" value="Mito_Ser/Thr_phosphatase"/>
</dbReference>
<dbReference type="STRING" id="1193182.BN11_630012"/>
<dbReference type="Gene3D" id="3.40.50.1240">
    <property type="entry name" value="Phosphoglycerate mutase-like"/>
    <property type="match status" value="1"/>
</dbReference>
<dbReference type="InterPro" id="IPR029033">
    <property type="entry name" value="His_PPase_superfam"/>
</dbReference>
<dbReference type="OrthoDB" id="9810154at2"/>
<accession>W6K2K3</accession>
<dbReference type="EMBL" id="CAJA01000489">
    <property type="protein sequence ID" value="CCH75310.1"/>
    <property type="molecule type" value="Genomic_DNA"/>
</dbReference>
<keyword evidence="3" id="KW-1185">Reference proteome</keyword>
<dbReference type="RefSeq" id="WP_048695674.1">
    <property type="nucleotide sequence ID" value="NZ_HG764815.1"/>
</dbReference>
<organism evidence="2 3">
    <name type="scientific">Nostocoides australiense Ben110</name>
    <dbReference type="NCBI Taxonomy" id="1193182"/>
    <lineage>
        <taxon>Bacteria</taxon>
        <taxon>Bacillati</taxon>
        <taxon>Actinomycetota</taxon>
        <taxon>Actinomycetes</taxon>
        <taxon>Micrococcales</taxon>
        <taxon>Intrasporangiaceae</taxon>
        <taxon>Nostocoides</taxon>
    </lineage>
</organism>
<evidence type="ECO:0000256" key="1">
    <source>
        <dbReference type="ARBA" id="ARBA00022801"/>
    </source>
</evidence>
<name>W6K2K3_9MICO</name>
<dbReference type="CDD" id="cd07067">
    <property type="entry name" value="HP_PGM_like"/>
    <property type="match status" value="1"/>
</dbReference>
<dbReference type="Proteomes" id="UP000035763">
    <property type="component" value="Unassembled WGS sequence"/>
</dbReference>
<gene>
    <name evidence="2" type="ORF">BN11_630012</name>
</gene>
<dbReference type="SUPFAM" id="SSF53254">
    <property type="entry name" value="Phosphoglycerate mutase-like"/>
    <property type="match status" value="1"/>
</dbReference>
<proteinExistence type="predicted"/>